<dbReference type="CDD" id="cd04190">
    <property type="entry name" value="Chitin_synth_C"/>
    <property type="match status" value="1"/>
</dbReference>
<evidence type="ECO:0000256" key="3">
    <source>
        <dbReference type="ARBA" id="ARBA00022475"/>
    </source>
</evidence>
<keyword evidence="4 11" id="KW-0328">Glycosyltransferase</keyword>
<reference evidence="14 15" key="2">
    <citation type="journal article" date="2014" name="J. Gen. Appl. Microbiol.">
        <title>The early diverging ascomycetous budding yeast Saitoella complicata has three histone deacetylases belonging to the Clr6, Hos2, and Rpd3 lineages.</title>
        <authorList>
            <person name="Nishida H."/>
            <person name="Matsumoto T."/>
            <person name="Kondo S."/>
            <person name="Hamamoto M."/>
            <person name="Yoshikawa H."/>
        </authorList>
    </citation>
    <scope>NUCLEOTIDE SEQUENCE [LARGE SCALE GENOMIC DNA]</scope>
    <source>
        <strain evidence="14 15">NRRL Y-17804</strain>
    </source>
</reference>
<organism evidence="14 15">
    <name type="scientific">Saitoella complicata (strain BCRC 22490 / CBS 7301 / JCM 7358 / NBRC 10748 / NRRL Y-17804)</name>
    <dbReference type="NCBI Taxonomy" id="698492"/>
    <lineage>
        <taxon>Eukaryota</taxon>
        <taxon>Fungi</taxon>
        <taxon>Dikarya</taxon>
        <taxon>Ascomycota</taxon>
        <taxon>Taphrinomycotina</taxon>
        <taxon>Taphrinomycotina incertae sedis</taxon>
        <taxon>Saitoella</taxon>
    </lineage>
</organism>
<protein>
    <recommendedName>
        <fullName evidence="2 11">Chitin synthase</fullName>
        <ecNumber evidence="2 11">2.4.1.16</ecNumber>
    </recommendedName>
</protein>
<comment type="subcellular location">
    <subcellularLocation>
        <location evidence="1 11">Cell membrane</location>
        <topology evidence="1 11">Multi-pass membrane protein</topology>
    </subcellularLocation>
</comment>
<evidence type="ECO:0000256" key="6">
    <source>
        <dbReference type="ARBA" id="ARBA00022692"/>
    </source>
</evidence>
<feature type="compositionally biased region" description="Gly residues" evidence="12">
    <location>
        <begin position="53"/>
        <end position="62"/>
    </location>
</feature>
<feature type="transmembrane region" description="Helical" evidence="11">
    <location>
        <begin position="564"/>
        <end position="583"/>
    </location>
</feature>
<comment type="similarity">
    <text evidence="10">Belongs to the chitin synthase family. Class III subfamily.</text>
</comment>
<dbReference type="GO" id="GO:0071555">
    <property type="term" value="P:cell wall organization"/>
    <property type="evidence" value="ECO:0007669"/>
    <property type="project" value="UniProtKB-KW"/>
</dbReference>
<dbReference type="GO" id="GO:0030428">
    <property type="term" value="C:cell septum"/>
    <property type="evidence" value="ECO:0007669"/>
    <property type="project" value="TreeGrafter"/>
</dbReference>
<dbReference type="PANTHER" id="PTHR22914:SF11">
    <property type="entry name" value="CHITIN SYNTHASE B"/>
    <property type="match status" value="1"/>
</dbReference>
<feature type="transmembrane region" description="Helical" evidence="11">
    <location>
        <begin position="694"/>
        <end position="718"/>
    </location>
</feature>
<proteinExistence type="inferred from homology"/>
<keyword evidence="6 11" id="KW-0812">Transmembrane</keyword>
<dbReference type="GO" id="GO:0006031">
    <property type="term" value="P:chitin biosynthetic process"/>
    <property type="evidence" value="ECO:0007669"/>
    <property type="project" value="UniProtKB-UniRule"/>
</dbReference>
<gene>
    <name evidence="14" type="ORF">G7K_2238-t1</name>
</gene>
<evidence type="ECO:0000259" key="13">
    <source>
        <dbReference type="Pfam" id="PF08407"/>
    </source>
</evidence>
<dbReference type="InterPro" id="IPR013616">
    <property type="entry name" value="Chitin_synth_N"/>
</dbReference>
<evidence type="ECO:0000256" key="12">
    <source>
        <dbReference type="SAM" id="MobiDB-lite"/>
    </source>
</evidence>
<dbReference type="AlphaFoldDB" id="A0A0E9NF73"/>
<feature type="compositionally biased region" description="Acidic residues" evidence="12">
    <location>
        <begin position="39"/>
        <end position="49"/>
    </location>
</feature>
<dbReference type="InterPro" id="IPR029044">
    <property type="entry name" value="Nucleotide-diphossugar_trans"/>
</dbReference>
<evidence type="ECO:0000256" key="9">
    <source>
        <dbReference type="ARBA" id="ARBA00023316"/>
    </source>
</evidence>
<dbReference type="GO" id="GO:0005886">
    <property type="term" value="C:plasma membrane"/>
    <property type="evidence" value="ECO:0007669"/>
    <property type="project" value="UniProtKB-SubCell"/>
</dbReference>
<evidence type="ECO:0000313" key="14">
    <source>
        <dbReference type="EMBL" id="GAO48050.1"/>
    </source>
</evidence>
<sequence length="959" mass="106371">MSYTAAPNPQSGGEEDYYRDRSPSPDPSGGHRNPFVEHVEEDMDDEYEMQGDVGMGHGGMYGAGSSDRLPLVEESTYHQGYGAHLEPQAGTYPPAHGGGYLAPLRSSSPTPSDPHAAPGLSTPAPSQLKRYNTRRIPLPPSGILSVDHPVPTAVRNAVQPKYRLEAEEQGRNEFTHMRYTLAVDDPDDVTEAKGYGLRQREYGRTTELLIAITYYNEDKVLTNRTLYGVMKNIRDIVNLKKSTFWNKGTPAWQKIVVCLIFDGASKADKGTLDVLATIGLFQADAMKADLNGKKATAHIFEYTSQVCFHPEEGMIWPKGDADEGAFPPVQLLFVLKQENAKKINSHRWLFHAVGKMLEPEVCILLDAGTKPGAKSIINLWEGFYNDKNLGGACGEIHAMLGKGGRNLINPLVAAQNFEYKMSNILDKPLESSFGYVSVLPGAFSAYRFAAIQGRPLEQYFLGDHSLAERFRREGKKGVDDMGIFVRNMYLAEDRILCFELVAKRGCKWKLAYIKASKAETDVPDAAPEFIGQRRRWLNGSFAASVYALAFFYRMYGSKHNLIRMFFFHVQFLYTLFGLFLSWFNLANLWLTFSVVIDLATNCSDLSTKATNTTTNATAAAAATVVKRALTYLPVDELVKRAGTGTSGQLYFHPFGVEGTCDFNIVLKYIYTATLLLQFILALGNRPKGSKYTYYVSFIVFAVCQVWLLIMSFFLVYAAFKNVNLGSGGFLDKIGIFFGIGVTKADIANGVAPGGLYGLIILALAATYGLYFVASVLYLDPWHMFHSFPFYLLIAPSYINILNVYAFCNTHDVSWGTKGSDSTAAHLPGAHSEKKDGAAVVEEAAKPQEDIDAQFEKTVRAALMPLPRAVDDEKPSPEDKDKAFRTRLVASWVSTNLLLIAVLTFSNFDQLFGTVSYAADRTQAYFKFLLIATAVLSLIRFLGQLTWLAKTGILWGFRRH</sequence>
<feature type="transmembrane region" description="Helical" evidence="11">
    <location>
        <begin position="536"/>
        <end position="552"/>
    </location>
</feature>
<dbReference type="RefSeq" id="XP_019025738.1">
    <property type="nucleotide sequence ID" value="XM_019165839.1"/>
</dbReference>
<dbReference type="OMA" id="WQRITVA"/>
<keyword evidence="3 11" id="KW-1003">Cell membrane</keyword>
<comment type="caution">
    <text evidence="14">The sequence shown here is derived from an EMBL/GenBank/DDBJ whole genome shotgun (WGS) entry which is preliminary data.</text>
</comment>
<feature type="region of interest" description="Disordered" evidence="12">
    <location>
        <begin position="1"/>
        <end position="67"/>
    </location>
</feature>
<evidence type="ECO:0000256" key="11">
    <source>
        <dbReference type="RuleBase" id="RU366040"/>
    </source>
</evidence>
<keyword evidence="5 11" id="KW-0808">Transferase</keyword>
<accession>A0A0E9NF73</accession>
<reference evidence="14 15" key="1">
    <citation type="journal article" date="2011" name="J. Gen. Appl. Microbiol.">
        <title>Draft genome sequencing of the enigmatic yeast Saitoella complicata.</title>
        <authorList>
            <person name="Nishida H."/>
            <person name="Hamamoto M."/>
            <person name="Sugiyama J."/>
        </authorList>
    </citation>
    <scope>NUCLEOTIDE SEQUENCE [LARGE SCALE GENOMIC DNA]</scope>
    <source>
        <strain evidence="14 15">NRRL Y-17804</strain>
    </source>
</reference>
<dbReference type="InterPro" id="IPR004835">
    <property type="entry name" value="Chitin_synth"/>
</dbReference>
<keyword evidence="8 11" id="KW-0472">Membrane</keyword>
<feature type="transmembrane region" description="Helical" evidence="11">
    <location>
        <begin position="754"/>
        <end position="777"/>
    </location>
</feature>
<comment type="function">
    <text evidence="11">Polymerizes chitin, a structural polymer of the cell wall and septum, by transferring the sugar moiety of UDP-GlcNAc to the non-reducing end of the growing chitin polymer.</text>
</comment>
<dbReference type="STRING" id="698492.A0A0E9NF73"/>
<feature type="region of interest" description="Disordered" evidence="12">
    <location>
        <begin position="83"/>
        <end position="135"/>
    </location>
</feature>
<evidence type="ECO:0000256" key="5">
    <source>
        <dbReference type="ARBA" id="ARBA00022679"/>
    </source>
</evidence>
<feature type="compositionally biased region" description="Polar residues" evidence="12">
    <location>
        <begin position="1"/>
        <end position="11"/>
    </location>
</feature>
<evidence type="ECO:0000256" key="1">
    <source>
        <dbReference type="ARBA" id="ARBA00004651"/>
    </source>
</evidence>
<dbReference type="EC" id="2.4.1.16" evidence="2 11"/>
<dbReference type="Pfam" id="PF01644">
    <property type="entry name" value="Chitin_synth_1"/>
    <property type="match status" value="1"/>
</dbReference>
<evidence type="ECO:0000256" key="7">
    <source>
        <dbReference type="ARBA" id="ARBA00022989"/>
    </source>
</evidence>
<dbReference type="Pfam" id="PF08407">
    <property type="entry name" value="Chitin_synth_1N"/>
    <property type="match status" value="1"/>
</dbReference>
<name>A0A0E9NF73_SAICN</name>
<reference evidence="14 15" key="3">
    <citation type="journal article" date="2015" name="Genome Announc.">
        <title>Draft Genome Sequence of the Archiascomycetous Yeast Saitoella complicata.</title>
        <authorList>
            <person name="Yamauchi K."/>
            <person name="Kondo S."/>
            <person name="Hamamoto M."/>
            <person name="Takahashi Y."/>
            <person name="Ogura Y."/>
            <person name="Hayashi T."/>
            <person name="Nishida H."/>
        </authorList>
    </citation>
    <scope>NUCLEOTIDE SEQUENCE [LARGE SCALE GENOMIC DNA]</scope>
    <source>
        <strain evidence="14 15">NRRL Y-17804</strain>
    </source>
</reference>
<dbReference type="GO" id="GO:0004100">
    <property type="term" value="F:chitin synthase activity"/>
    <property type="evidence" value="ECO:0007669"/>
    <property type="project" value="UniProtKB-UniRule"/>
</dbReference>
<feature type="transmembrane region" description="Helical" evidence="11">
    <location>
        <begin position="789"/>
        <end position="807"/>
    </location>
</feature>
<dbReference type="Proteomes" id="UP000033140">
    <property type="component" value="Unassembled WGS sequence"/>
</dbReference>
<evidence type="ECO:0000256" key="2">
    <source>
        <dbReference type="ARBA" id="ARBA00012543"/>
    </source>
</evidence>
<evidence type="ECO:0000256" key="8">
    <source>
        <dbReference type="ARBA" id="ARBA00023136"/>
    </source>
</evidence>
<dbReference type="EMBL" id="BACD03000012">
    <property type="protein sequence ID" value="GAO48050.1"/>
    <property type="molecule type" value="Genomic_DNA"/>
</dbReference>
<feature type="transmembrane region" description="Helical" evidence="11">
    <location>
        <begin position="927"/>
        <end position="948"/>
    </location>
</feature>
<keyword evidence="9 11" id="KW-0961">Cell wall biogenesis/degradation</keyword>
<keyword evidence="15" id="KW-1185">Reference proteome</keyword>
<feature type="domain" description="Chitin synthase N-terminal" evidence="13">
    <location>
        <begin position="133"/>
        <end position="207"/>
    </location>
</feature>
<feature type="transmembrane region" description="Helical" evidence="11">
    <location>
        <begin position="724"/>
        <end position="742"/>
    </location>
</feature>
<dbReference type="SUPFAM" id="SSF53448">
    <property type="entry name" value="Nucleotide-diphospho-sugar transferases"/>
    <property type="match status" value="1"/>
</dbReference>
<evidence type="ECO:0000256" key="4">
    <source>
        <dbReference type="ARBA" id="ARBA00022676"/>
    </source>
</evidence>
<evidence type="ECO:0000313" key="15">
    <source>
        <dbReference type="Proteomes" id="UP000033140"/>
    </source>
</evidence>
<feature type="transmembrane region" description="Helical" evidence="11">
    <location>
        <begin position="664"/>
        <end position="682"/>
    </location>
</feature>
<evidence type="ECO:0000256" key="10">
    <source>
        <dbReference type="ARBA" id="ARBA00038055"/>
    </source>
</evidence>
<dbReference type="PANTHER" id="PTHR22914">
    <property type="entry name" value="CHITIN SYNTHASE"/>
    <property type="match status" value="1"/>
</dbReference>
<dbReference type="OrthoDB" id="26569at2759"/>
<feature type="transmembrane region" description="Helical" evidence="11">
    <location>
        <begin position="887"/>
        <end position="907"/>
    </location>
</feature>
<keyword evidence="7 11" id="KW-1133">Transmembrane helix</keyword>
<comment type="catalytic activity">
    <reaction evidence="11">
        <text>[(1-&gt;4)-N-acetyl-beta-D-glucosaminyl](n) + UDP-N-acetyl-alpha-D-glucosamine = [(1-&gt;4)-N-acetyl-beta-D-glucosaminyl](n+1) + UDP + H(+)</text>
        <dbReference type="Rhea" id="RHEA:16637"/>
        <dbReference type="Rhea" id="RHEA-COMP:9593"/>
        <dbReference type="Rhea" id="RHEA-COMP:9595"/>
        <dbReference type="ChEBI" id="CHEBI:15378"/>
        <dbReference type="ChEBI" id="CHEBI:17029"/>
        <dbReference type="ChEBI" id="CHEBI:57705"/>
        <dbReference type="ChEBI" id="CHEBI:58223"/>
        <dbReference type="EC" id="2.4.1.16"/>
    </reaction>
</comment>